<evidence type="ECO:0000313" key="4">
    <source>
        <dbReference type="Proteomes" id="UP000011568"/>
    </source>
</evidence>
<proteinExistence type="inferred from homology"/>
<dbReference type="EMBL" id="AOMC01000079">
    <property type="protein sequence ID" value="EMA47307.1"/>
    <property type="molecule type" value="Genomic_DNA"/>
</dbReference>
<organism evidence="3 4">
    <name type="scientific">Halococcus morrhuae DSM 1307</name>
    <dbReference type="NCBI Taxonomy" id="931277"/>
    <lineage>
        <taxon>Archaea</taxon>
        <taxon>Methanobacteriati</taxon>
        <taxon>Methanobacteriota</taxon>
        <taxon>Stenosarchaea group</taxon>
        <taxon>Halobacteria</taxon>
        <taxon>Halobacteriales</taxon>
        <taxon>Halococcaceae</taxon>
        <taxon>Halococcus</taxon>
    </lineage>
</organism>
<dbReference type="PATRIC" id="fig|931277.6.peg.1051"/>
<evidence type="ECO:0000313" key="3">
    <source>
        <dbReference type="EMBL" id="EMA47307.1"/>
    </source>
</evidence>
<dbReference type="CDD" id="cd16148">
    <property type="entry name" value="sulfatase_like"/>
    <property type="match status" value="1"/>
</dbReference>
<accession>M0MNM6</accession>
<dbReference type="PANTHER" id="PTHR42693">
    <property type="entry name" value="ARYLSULFATASE FAMILY MEMBER"/>
    <property type="match status" value="1"/>
</dbReference>
<dbReference type="SUPFAM" id="SSF53649">
    <property type="entry name" value="Alkaline phosphatase-like"/>
    <property type="match status" value="1"/>
</dbReference>
<evidence type="ECO:0000259" key="2">
    <source>
        <dbReference type="Pfam" id="PF00884"/>
    </source>
</evidence>
<comment type="similarity">
    <text evidence="1">Belongs to the sulfatase family.</text>
</comment>
<dbReference type="STRING" id="931277.C448_05393"/>
<evidence type="ECO:0000256" key="1">
    <source>
        <dbReference type="ARBA" id="ARBA00008779"/>
    </source>
</evidence>
<dbReference type="InterPro" id="IPR000917">
    <property type="entry name" value="Sulfatase_N"/>
</dbReference>
<dbReference type="eggNOG" id="arCOG02785">
    <property type="taxonomic scope" value="Archaea"/>
</dbReference>
<sequence>MTERVVNVLYIDCDSLRADHLGCYGYDRDTSPTIDALAERGRRFENHYASDTPCLPSRTALFTGRFGFHTGVMNHGGLNADPRPIGSRRDFRGLGDFHTWPEAMDRAGYDTALISPFPSRHGAYHVLDGFNEWIDTGENGRETAEEVSAAATAWLDDTGGDDWYLHLNFWDPHTPYRTPLSYGNPFADEPAPEWLTDETIAAHRDLPGPFSARDLHFYWSGVGPEESPAVKDRMPDEIRDREDFGHLVDGYDTGIRYMDDHIGALLDVLDERDALAETLIVVTADHGESLGERNVYADHATADELTVNLPLIIAGPGVEPGVDTELRYHLDLPPTVVEFIGGEPGPRWDGTSFADALTGTDATAGGRTHVVTSTAAWAVERTVRWDNYLLVRTFHDAYKDLPPTQLFDVESDPHLTTDLAEAKPGVVDRGIRHLDTWKSERLMDTARDRAGGNPDAPRSPADPLWEVLTGDGPFHPDGLDEYLDRLRATGRSDHAETLEGTKGFVTQNWPANDR</sequence>
<feature type="domain" description="Sulfatase N-terminal" evidence="2">
    <location>
        <begin position="7"/>
        <end position="340"/>
    </location>
</feature>
<comment type="caution">
    <text evidence="3">The sequence shown here is derived from an EMBL/GenBank/DDBJ whole genome shotgun (WGS) entry which is preliminary data.</text>
</comment>
<protein>
    <submittedName>
        <fullName evidence="3">Sulfatase</fullName>
    </submittedName>
</protein>
<reference evidence="3 4" key="1">
    <citation type="journal article" date="2014" name="PLoS Genet.">
        <title>Phylogenetically driven sequencing of extremely halophilic archaea reveals strategies for static and dynamic osmo-response.</title>
        <authorList>
            <person name="Becker E.A."/>
            <person name="Seitzer P.M."/>
            <person name="Tritt A."/>
            <person name="Larsen D."/>
            <person name="Krusor M."/>
            <person name="Yao A.I."/>
            <person name="Wu D."/>
            <person name="Madern D."/>
            <person name="Eisen J.A."/>
            <person name="Darling A.E."/>
            <person name="Facciotti M.T."/>
        </authorList>
    </citation>
    <scope>NUCLEOTIDE SEQUENCE [LARGE SCALE GENOMIC DNA]</scope>
    <source>
        <strain evidence="3 4">DSM 1307</strain>
    </source>
</reference>
<dbReference type="InterPro" id="IPR050738">
    <property type="entry name" value="Sulfatase"/>
</dbReference>
<gene>
    <name evidence="3" type="ORF">C448_05393</name>
</gene>
<dbReference type="Proteomes" id="UP000011568">
    <property type="component" value="Unassembled WGS sequence"/>
</dbReference>
<dbReference type="GO" id="GO:0004065">
    <property type="term" value="F:arylsulfatase activity"/>
    <property type="evidence" value="ECO:0007669"/>
    <property type="project" value="TreeGrafter"/>
</dbReference>
<keyword evidence="4" id="KW-1185">Reference proteome</keyword>
<dbReference type="Gene3D" id="3.40.720.10">
    <property type="entry name" value="Alkaline Phosphatase, subunit A"/>
    <property type="match status" value="1"/>
</dbReference>
<dbReference type="Pfam" id="PF00884">
    <property type="entry name" value="Sulfatase"/>
    <property type="match status" value="1"/>
</dbReference>
<dbReference type="AlphaFoldDB" id="M0MNM6"/>
<dbReference type="PANTHER" id="PTHR42693:SF33">
    <property type="entry name" value="ARYLSULFATASE"/>
    <property type="match status" value="1"/>
</dbReference>
<dbReference type="InterPro" id="IPR017850">
    <property type="entry name" value="Alkaline_phosphatase_core_sf"/>
</dbReference>
<name>M0MNM6_HALMO</name>